<dbReference type="Proteomes" id="UP001217417">
    <property type="component" value="Unassembled WGS sequence"/>
</dbReference>
<evidence type="ECO:0000313" key="4">
    <source>
        <dbReference type="EMBL" id="KAJ8101792.1"/>
    </source>
</evidence>
<dbReference type="GO" id="GO:0008270">
    <property type="term" value="F:zinc ion binding"/>
    <property type="evidence" value="ECO:0007669"/>
    <property type="project" value="TreeGrafter"/>
</dbReference>
<dbReference type="InterPro" id="IPR007515">
    <property type="entry name" value="Mss4"/>
</dbReference>
<keyword evidence="3" id="KW-0653">Protein transport</keyword>
<dbReference type="SUPFAM" id="SSF51316">
    <property type="entry name" value="Mss4-like"/>
    <property type="match status" value="1"/>
</dbReference>
<dbReference type="GO" id="GO:0015031">
    <property type="term" value="P:protein transport"/>
    <property type="evidence" value="ECO:0007669"/>
    <property type="project" value="UniProtKB-KW"/>
</dbReference>
<proteinExistence type="predicted"/>
<dbReference type="PROSITE" id="PS51796">
    <property type="entry name" value="MSS4"/>
    <property type="match status" value="1"/>
</dbReference>
<dbReference type="EMBL" id="JARPMG010000003">
    <property type="protein sequence ID" value="KAJ8101792.1"/>
    <property type="molecule type" value="Genomic_DNA"/>
</dbReference>
<accession>A0AAD7QXW9</accession>
<keyword evidence="2" id="KW-0344">Guanine-nucleotide releasing factor</keyword>
<dbReference type="PANTHER" id="PTHR13276:SF0">
    <property type="entry name" value="GUANINE NUCLEOTIDE EXCHANGE FACTOR MSS4"/>
    <property type="match status" value="1"/>
</dbReference>
<dbReference type="GO" id="GO:0005829">
    <property type="term" value="C:cytosol"/>
    <property type="evidence" value="ECO:0007669"/>
    <property type="project" value="TreeGrafter"/>
</dbReference>
<sequence>MATKQQFAELATQPKEGERNIYKLYCPYNNCSSVILSPGMGILRKRAQIPKSFTDLEKDEKELSTSEGNGEVDLFWVLGDPFDFDNLGFSKSSSAGVKYLACADCDRGPLGYHDSNFLAEEGGKEFLLRANLVLYVLSQ</sequence>
<dbReference type="PANTHER" id="PTHR13276">
    <property type="entry name" value="GUANINE NUCLEOTIDE EXCHANGE FACTOR MSS4"/>
    <property type="match status" value="1"/>
</dbReference>
<dbReference type="GeneID" id="80882117"/>
<dbReference type="AlphaFoldDB" id="A0AAD7QXW9"/>
<evidence type="ECO:0000256" key="2">
    <source>
        <dbReference type="ARBA" id="ARBA00022658"/>
    </source>
</evidence>
<dbReference type="InterPro" id="IPR011323">
    <property type="entry name" value="Mss4/transl-control_tumour"/>
</dbReference>
<dbReference type="GO" id="GO:0005085">
    <property type="term" value="F:guanyl-nucleotide exchange factor activity"/>
    <property type="evidence" value="ECO:0007669"/>
    <property type="project" value="UniProtKB-KW"/>
</dbReference>
<reference evidence="4" key="1">
    <citation type="submission" date="2023-03" db="EMBL/GenBank/DDBJ databases">
        <title>Near-Complete genome sequence of Lipomyces tetrasporous NRRL Y-64009, an oleaginous yeast capable of growing on lignocellulosic hydrolysates.</title>
        <authorList>
            <consortium name="Lawrence Berkeley National Laboratory"/>
            <person name="Jagtap S.S."/>
            <person name="Liu J.-J."/>
            <person name="Walukiewicz H.E."/>
            <person name="Pangilinan J."/>
            <person name="Lipzen A."/>
            <person name="Ahrendt S."/>
            <person name="Koriabine M."/>
            <person name="Cobaugh K."/>
            <person name="Salamov A."/>
            <person name="Yoshinaga Y."/>
            <person name="Ng V."/>
            <person name="Daum C."/>
            <person name="Grigoriev I.V."/>
            <person name="Slininger P.J."/>
            <person name="Dien B.S."/>
            <person name="Jin Y.-S."/>
            <person name="Rao C.V."/>
        </authorList>
    </citation>
    <scope>NUCLEOTIDE SEQUENCE</scope>
    <source>
        <strain evidence="4">NRRL Y-64009</strain>
    </source>
</reference>
<dbReference type="GO" id="GO:0016020">
    <property type="term" value="C:membrane"/>
    <property type="evidence" value="ECO:0007669"/>
    <property type="project" value="TreeGrafter"/>
</dbReference>
<dbReference type="GO" id="GO:0006892">
    <property type="term" value="P:post-Golgi vesicle-mediated transport"/>
    <property type="evidence" value="ECO:0007669"/>
    <property type="project" value="TreeGrafter"/>
</dbReference>
<protein>
    <submittedName>
        <fullName evidence="4">Mss4-like protein</fullName>
    </submittedName>
</protein>
<keyword evidence="1" id="KW-0813">Transport</keyword>
<evidence type="ECO:0000256" key="3">
    <source>
        <dbReference type="ARBA" id="ARBA00022927"/>
    </source>
</evidence>
<evidence type="ECO:0000256" key="1">
    <source>
        <dbReference type="ARBA" id="ARBA00022448"/>
    </source>
</evidence>
<organism evidence="4 5">
    <name type="scientific">Lipomyces tetrasporus</name>
    <dbReference type="NCBI Taxonomy" id="54092"/>
    <lineage>
        <taxon>Eukaryota</taxon>
        <taxon>Fungi</taxon>
        <taxon>Dikarya</taxon>
        <taxon>Ascomycota</taxon>
        <taxon>Saccharomycotina</taxon>
        <taxon>Lipomycetes</taxon>
        <taxon>Lipomycetales</taxon>
        <taxon>Lipomycetaceae</taxon>
        <taxon>Lipomyces</taxon>
    </lineage>
</organism>
<comment type="caution">
    <text evidence="4">The sequence shown here is derived from an EMBL/GenBank/DDBJ whole genome shotgun (WGS) entry which is preliminary data.</text>
</comment>
<gene>
    <name evidence="4" type="ORF">POJ06DRAFT_247898</name>
</gene>
<dbReference type="RefSeq" id="XP_056045242.1">
    <property type="nucleotide sequence ID" value="XM_056186951.1"/>
</dbReference>
<dbReference type="Gene3D" id="2.170.150.10">
    <property type="entry name" value="Metal Binding Protein, Guanine Nucleotide Exchange Factor, Chain A"/>
    <property type="match status" value="1"/>
</dbReference>
<name>A0AAD7QXW9_9ASCO</name>
<evidence type="ECO:0000313" key="5">
    <source>
        <dbReference type="Proteomes" id="UP001217417"/>
    </source>
</evidence>
<dbReference type="Pfam" id="PF04421">
    <property type="entry name" value="Mss4"/>
    <property type="match status" value="1"/>
</dbReference>
<keyword evidence="5" id="KW-1185">Reference proteome</keyword>
<dbReference type="GO" id="GO:0007264">
    <property type="term" value="P:small GTPase-mediated signal transduction"/>
    <property type="evidence" value="ECO:0007669"/>
    <property type="project" value="InterPro"/>
</dbReference>
<dbReference type="InterPro" id="IPR011057">
    <property type="entry name" value="Mss4-like_sf"/>
</dbReference>